<sequence>MTPLADLPTIELGSPVLGEAEKQALHEVIDDGWLTMGDRVRRFEQAFAELHGVADAIAVHSATSALQLALHAVGVGPGDEVLVPSLTFVATASVVVQAGATPVFVDIESPDLPHLSVEDARARLTPRTTAVVVMPYAGYAVDGATWRRFADDHGLALVEDAAHAAGLPGHVAGVADASAFSFFSNKNMTTAEGGMLVVADPIARERARLLRAHAMTASTLDRDRGQRVGYDVVDRGYNFRMDELRAALGLVQLPRLLCWNARRRMLSGRYRSLLAEVLPRCRVPFQPEHPTAAHLLPVLLPVGTDRTAVATEMRAARVQTSVHYPPVHRFTYYRERFGDVELARTEEFHDRELTLPLHPRLGPDDVGRVVRTLADALATTGAPDTATTTVPAPITERTAG</sequence>
<dbReference type="SUPFAM" id="SSF53383">
    <property type="entry name" value="PLP-dependent transferases"/>
    <property type="match status" value="1"/>
</dbReference>
<dbReference type="InterPro" id="IPR000653">
    <property type="entry name" value="DegT/StrS_aminotransferase"/>
</dbReference>
<keyword evidence="3 4" id="KW-0663">Pyridoxal phosphate</keyword>
<comment type="caution">
    <text evidence="6">The sequence shown here is derived from an EMBL/GenBank/DDBJ whole genome shotgun (WGS) entry which is preliminary data.</text>
</comment>
<reference evidence="6 7" key="1">
    <citation type="submission" date="2020-07" db="EMBL/GenBank/DDBJ databases">
        <title>Sequencing the genomes of 1000 actinobacteria strains.</title>
        <authorList>
            <person name="Klenk H.-P."/>
        </authorList>
    </citation>
    <scope>NUCLEOTIDE SEQUENCE [LARGE SCALE GENOMIC DNA]</scope>
    <source>
        <strain evidence="6 7">DSM 44749</strain>
    </source>
</reference>
<dbReference type="GeneID" id="98053991"/>
<feature type="active site" description="Proton acceptor" evidence="2">
    <location>
        <position position="186"/>
    </location>
</feature>
<feature type="region of interest" description="Disordered" evidence="5">
    <location>
        <begin position="380"/>
        <end position="400"/>
    </location>
</feature>
<accession>A0A852WCJ7</accession>
<dbReference type="Pfam" id="PF01041">
    <property type="entry name" value="DegT_DnrJ_EryC1"/>
    <property type="match status" value="1"/>
</dbReference>
<dbReference type="PIRSF" id="PIRSF000390">
    <property type="entry name" value="PLP_StrS"/>
    <property type="match status" value="1"/>
</dbReference>
<evidence type="ECO:0000256" key="3">
    <source>
        <dbReference type="PIRSR" id="PIRSR000390-2"/>
    </source>
</evidence>
<evidence type="ECO:0000256" key="5">
    <source>
        <dbReference type="SAM" id="MobiDB-lite"/>
    </source>
</evidence>
<organism evidence="6 7">
    <name type="scientific">Pseudonocardia alni</name>
    <name type="common">Amycolata alni</name>
    <dbReference type="NCBI Taxonomy" id="33907"/>
    <lineage>
        <taxon>Bacteria</taxon>
        <taxon>Bacillati</taxon>
        <taxon>Actinomycetota</taxon>
        <taxon>Actinomycetes</taxon>
        <taxon>Pseudonocardiales</taxon>
        <taxon>Pseudonocardiaceae</taxon>
        <taxon>Pseudonocardia</taxon>
    </lineage>
</organism>
<comment type="cofactor">
    <cofactor evidence="1">
        <name>pyridoxal 5'-phosphate</name>
        <dbReference type="ChEBI" id="CHEBI:597326"/>
    </cofactor>
</comment>
<gene>
    <name evidence="6" type="ORF">HDA37_004300</name>
</gene>
<evidence type="ECO:0000313" key="7">
    <source>
        <dbReference type="Proteomes" id="UP000549695"/>
    </source>
</evidence>
<evidence type="ECO:0000256" key="2">
    <source>
        <dbReference type="PIRSR" id="PIRSR000390-1"/>
    </source>
</evidence>
<evidence type="ECO:0000256" key="4">
    <source>
        <dbReference type="RuleBase" id="RU004508"/>
    </source>
</evidence>
<feature type="modified residue" description="N6-(pyridoxal phosphate)lysine" evidence="3">
    <location>
        <position position="186"/>
    </location>
</feature>
<dbReference type="PANTHER" id="PTHR30244:SF34">
    <property type="entry name" value="DTDP-4-AMINO-4,6-DIDEOXYGALACTOSE TRANSAMINASE"/>
    <property type="match status" value="1"/>
</dbReference>
<name>A0A852WCJ7_PSEA5</name>
<proteinExistence type="inferred from homology"/>
<dbReference type="AlphaFoldDB" id="A0A852WCJ7"/>
<evidence type="ECO:0000313" key="6">
    <source>
        <dbReference type="EMBL" id="NYG04015.1"/>
    </source>
</evidence>
<dbReference type="PANTHER" id="PTHR30244">
    <property type="entry name" value="TRANSAMINASE"/>
    <property type="match status" value="1"/>
</dbReference>
<dbReference type="Gene3D" id="3.40.640.10">
    <property type="entry name" value="Type I PLP-dependent aspartate aminotransferase-like (Major domain)"/>
    <property type="match status" value="1"/>
</dbReference>
<protein>
    <submittedName>
        <fullName evidence="6">dTDP-4-amino-4,6-dideoxygalactose transaminase</fullName>
    </submittedName>
</protein>
<dbReference type="InterPro" id="IPR015422">
    <property type="entry name" value="PyrdxlP-dep_Trfase_small"/>
</dbReference>
<dbReference type="GO" id="GO:0008483">
    <property type="term" value="F:transaminase activity"/>
    <property type="evidence" value="ECO:0007669"/>
    <property type="project" value="TreeGrafter"/>
</dbReference>
<dbReference type="InterPro" id="IPR015421">
    <property type="entry name" value="PyrdxlP-dep_Trfase_major"/>
</dbReference>
<comment type="similarity">
    <text evidence="4">Belongs to the DegT/DnrJ/EryC1 family.</text>
</comment>
<dbReference type="GO" id="GO:0030170">
    <property type="term" value="F:pyridoxal phosphate binding"/>
    <property type="evidence" value="ECO:0007669"/>
    <property type="project" value="TreeGrafter"/>
</dbReference>
<evidence type="ECO:0000256" key="1">
    <source>
        <dbReference type="ARBA" id="ARBA00001933"/>
    </source>
</evidence>
<dbReference type="GO" id="GO:0000271">
    <property type="term" value="P:polysaccharide biosynthetic process"/>
    <property type="evidence" value="ECO:0007669"/>
    <property type="project" value="TreeGrafter"/>
</dbReference>
<dbReference type="RefSeq" id="WP_179762013.1">
    <property type="nucleotide sequence ID" value="NZ_BAAAJZ010000003.1"/>
</dbReference>
<dbReference type="EMBL" id="JACCCZ010000001">
    <property type="protein sequence ID" value="NYG04015.1"/>
    <property type="molecule type" value="Genomic_DNA"/>
</dbReference>
<dbReference type="Proteomes" id="UP000549695">
    <property type="component" value="Unassembled WGS sequence"/>
</dbReference>
<dbReference type="InterPro" id="IPR015424">
    <property type="entry name" value="PyrdxlP-dep_Trfase"/>
</dbReference>
<dbReference type="Gene3D" id="3.90.1150.10">
    <property type="entry name" value="Aspartate Aminotransferase, domain 1"/>
    <property type="match status" value="1"/>
</dbReference>
<keyword evidence="7" id="KW-1185">Reference proteome</keyword>
<dbReference type="CDD" id="cd00616">
    <property type="entry name" value="AHBA_syn"/>
    <property type="match status" value="1"/>
</dbReference>